<dbReference type="SUPFAM" id="SSF82171">
    <property type="entry name" value="DPP6 N-terminal domain-like"/>
    <property type="match status" value="1"/>
</dbReference>
<evidence type="ECO:0000313" key="6">
    <source>
        <dbReference type="Proteomes" id="UP001221898"/>
    </source>
</evidence>
<dbReference type="PANTHER" id="PTHR11731">
    <property type="entry name" value="PROTEASE FAMILY S9B,C DIPEPTIDYL-PEPTIDASE IV-RELATED"/>
    <property type="match status" value="1"/>
</dbReference>
<keyword evidence="6" id="KW-1185">Reference proteome</keyword>
<comment type="caution">
    <text evidence="5">The sequence shown here is derived from an EMBL/GenBank/DDBJ whole genome shotgun (WGS) entry which is preliminary data.</text>
</comment>
<keyword evidence="2" id="KW-0325">Glycoprotein</keyword>
<dbReference type="Pfam" id="PF00326">
    <property type="entry name" value="Peptidase_S9"/>
    <property type="match status" value="1"/>
</dbReference>
<comment type="subcellular location">
    <subcellularLocation>
        <location evidence="1">Cell membrane</location>
        <topology evidence="1">Single-pass type II membrane protein</topology>
    </subcellularLocation>
</comment>
<dbReference type="FunFam" id="3.40.50.1820:FF:000003">
    <property type="entry name" value="Dipeptidyl peptidase 4"/>
    <property type="match status" value="1"/>
</dbReference>
<dbReference type="GO" id="GO:1901379">
    <property type="term" value="P:regulation of potassium ion transmembrane transport"/>
    <property type="evidence" value="ECO:0007669"/>
    <property type="project" value="TreeGrafter"/>
</dbReference>
<dbReference type="InterPro" id="IPR002469">
    <property type="entry name" value="Peptidase_S9B_N"/>
</dbReference>
<evidence type="ECO:0000256" key="2">
    <source>
        <dbReference type="ARBA" id="ARBA00023180"/>
    </source>
</evidence>
<dbReference type="GO" id="GO:0015459">
    <property type="term" value="F:potassium channel regulator activity"/>
    <property type="evidence" value="ECO:0007669"/>
    <property type="project" value="TreeGrafter"/>
</dbReference>
<organism evidence="5 6">
    <name type="scientific">Aldrovandia affinis</name>
    <dbReference type="NCBI Taxonomy" id="143900"/>
    <lineage>
        <taxon>Eukaryota</taxon>
        <taxon>Metazoa</taxon>
        <taxon>Chordata</taxon>
        <taxon>Craniata</taxon>
        <taxon>Vertebrata</taxon>
        <taxon>Euteleostomi</taxon>
        <taxon>Actinopterygii</taxon>
        <taxon>Neopterygii</taxon>
        <taxon>Teleostei</taxon>
        <taxon>Notacanthiformes</taxon>
        <taxon>Halosauridae</taxon>
        <taxon>Aldrovandia</taxon>
    </lineage>
</organism>
<proteinExistence type="predicted"/>
<sequence length="527" mass="59695">MLLPRLTGTLYPRGQQYPYPKVGQINPTVKLYVVHLDGASQTTELLPPSSFEKSEYYIAMVKWASSQMIAVRWLNRAQNTSILTLCDATSGDCFKKHVMTSDTWLERQDEEPVFSKDGGRLFLAIPIKHGGQGAFHHLAMLSNQADQEEVNIRHLTSGNWEVTRISAYDEGANTVYFLSTEDGSTQRQLYRVSTVDPFRRECLTCNLYRHQCTYFRVDFSLNAQHVLLNCEGPSVPKTTVHRLSDLSSMLSLEKNRELREALKYRQVPRKEKRTLLVNNYAFPMEISFPVDFDEANQYPLLLIVDAAPGGQSVNDRFQLDWDSVLVSSDSVIVVRLDGRGSGFQGQKVLQAIHQRLGTVDVQDQIAAVESLGKLPYVDENKVAVYGKAYGGFLTSLLLLSPATLFRCGVAVAPVTDWRLYASVFTERYFGFPMKEDLKYQISSLLHNVTGTSHHKFLIIHGTADATVHFQHSAELVKLLSIVNVNYTLQIFPDEGHDLVSLRSTHYLFSSMITFFRECFQEDIHLTK</sequence>
<dbReference type="SUPFAM" id="SSF53474">
    <property type="entry name" value="alpha/beta-Hydrolases"/>
    <property type="match status" value="1"/>
</dbReference>
<gene>
    <name evidence="5" type="ORF">AAFF_G00009330</name>
</gene>
<accession>A0AAD7T6G5</accession>
<feature type="domain" description="Dipeptidylpeptidase IV N-terminal" evidence="4">
    <location>
        <begin position="9"/>
        <end position="236"/>
    </location>
</feature>
<dbReference type="InterPro" id="IPR001375">
    <property type="entry name" value="Peptidase_S9_cat"/>
</dbReference>
<dbReference type="Gene3D" id="3.40.50.1820">
    <property type="entry name" value="alpha/beta hydrolase"/>
    <property type="match status" value="1"/>
</dbReference>
<feature type="domain" description="Peptidase S9 prolyl oligopeptidase catalytic" evidence="3">
    <location>
        <begin position="318"/>
        <end position="521"/>
    </location>
</feature>
<dbReference type="AlphaFoldDB" id="A0AAD7T6G5"/>
<dbReference type="GO" id="GO:0008236">
    <property type="term" value="F:serine-type peptidase activity"/>
    <property type="evidence" value="ECO:0007669"/>
    <property type="project" value="InterPro"/>
</dbReference>
<evidence type="ECO:0000313" key="5">
    <source>
        <dbReference type="EMBL" id="KAJ8415235.1"/>
    </source>
</evidence>
<dbReference type="InterPro" id="IPR029058">
    <property type="entry name" value="AB_hydrolase_fold"/>
</dbReference>
<dbReference type="GO" id="GO:0008076">
    <property type="term" value="C:voltage-gated potassium channel complex"/>
    <property type="evidence" value="ECO:0007669"/>
    <property type="project" value="TreeGrafter"/>
</dbReference>
<protein>
    <submittedName>
        <fullName evidence="5">Uncharacterized protein</fullName>
    </submittedName>
</protein>
<evidence type="ECO:0000259" key="4">
    <source>
        <dbReference type="Pfam" id="PF00930"/>
    </source>
</evidence>
<dbReference type="EMBL" id="JAINUG010000010">
    <property type="protein sequence ID" value="KAJ8415235.1"/>
    <property type="molecule type" value="Genomic_DNA"/>
</dbReference>
<evidence type="ECO:0000256" key="1">
    <source>
        <dbReference type="ARBA" id="ARBA00004401"/>
    </source>
</evidence>
<dbReference type="Proteomes" id="UP001221898">
    <property type="component" value="Unassembled WGS sequence"/>
</dbReference>
<dbReference type="Gene3D" id="2.140.10.30">
    <property type="entry name" value="Dipeptidylpeptidase IV, N-terminal domain"/>
    <property type="match status" value="1"/>
</dbReference>
<reference evidence="5" key="1">
    <citation type="journal article" date="2023" name="Science">
        <title>Genome structures resolve the early diversification of teleost fishes.</title>
        <authorList>
            <person name="Parey E."/>
            <person name="Louis A."/>
            <person name="Montfort J."/>
            <person name="Bouchez O."/>
            <person name="Roques C."/>
            <person name="Iampietro C."/>
            <person name="Lluch J."/>
            <person name="Castinel A."/>
            <person name="Donnadieu C."/>
            <person name="Desvignes T."/>
            <person name="Floi Bucao C."/>
            <person name="Jouanno E."/>
            <person name="Wen M."/>
            <person name="Mejri S."/>
            <person name="Dirks R."/>
            <person name="Jansen H."/>
            <person name="Henkel C."/>
            <person name="Chen W.J."/>
            <person name="Zahm M."/>
            <person name="Cabau C."/>
            <person name="Klopp C."/>
            <person name="Thompson A.W."/>
            <person name="Robinson-Rechavi M."/>
            <person name="Braasch I."/>
            <person name="Lecointre G."/>
            <person name="Bobe J."/>
            <person name="Postlethwait J.H."/>
            <person name="Berthelot C."/>
            <person name="Roest Crollius H."/>
            <person name="Guiguen Y."/>
        </authorList>
    </citation>
    <scope>NUCLEOTIDE SEQUENCE</scope>
    <source>
        <strain evidence="5">NC1722</strain>
    </source>
</reference>
<name>A0AAD7T6G5_9TELE</name>
<dbReference type="PANTHER" id="PTHR11731:SF21">
    <property type="entry name" value="INACTIVE DIPEPTIDYL PEPTIDASE 10"/>
    <property type="match status" value="1"/>
</dbReference>
<dbReference type="InterPro" id="IPR050278">
    <property type="entry name" value="Serine_Prot_S9B/DPPIV"/>
</dbReference>
<dbReference type="Pfam" id="PF00930">
    <property type="entry name" value="DPPIV_N"/>
    <property type="match status" value="1"/>
</dbReference>
<dbReference type="GO" id="GO:0006508">
    <property type="term" value="P:proteolysis"/>
    <property type="evidence" value="ECO:0007669"/>
    <property type="project" value="InterPro"/>
</dbReference>
<evidence type="ECO:0000259" key="3">
    <source>
        <dbReference type="Pfam" id="PF00326"/>
    </source>
</evidence>